<reference evidence="4 5" key="1">
    <citation type="journal article" date="2023" name="Genes (Basel)">
        <title>Chromosome-Level Genome Assembly and Circadian Gene Repertoire of the Patagonia Blennie Eleginops maclovinus-The Closest Ancestral Proxy of Antarctic Cryonotothenioids.</title>
        <authorList>
            <person name="Cheng C.C."/>
            <person name="Rivera-Colon A.G."/>
            <person name="Minhas B.F."/>
            <person name="Wilson L."/>
            <person name="Rayamajhi N."/>
            <person name="Vargas-Chacoff L."/>
            <person name="Catchen J.M."/>
        </authorList>
    </citation>
    <scope>NUCLEOTIDE SEQUENCE [LARGE SCALE GENOMIC DNA]</scope>
    <source>
        <strain evidence="4">JMC-PN-2008</strain>
    </source>
</reference>
<dbReference type="AlphaFoldDB" id="A0AAN8AJZ4"/>
<proteinExistence type="predicted"/>
<gene>
    <name evidence="4" type="ORF">PBY51_019693</name>
</gene>
<organism evidence="4 5">
    <name type="scientific">Eleginops maclovinus</name>
    <name type="common">Patagonian blennie</name>
    <name type="synonym">Eleginus maclovinus</name>
    <dbReference type="NCBI Taxonomy" id="56733"/>
    <lineage>
        <taxon>Eukaryota</taxon>
        <taxon>Metazoa</taxon>
        <taxon>Chordata</taxon>
        <taxon>Craniata</taxon>
        <taxon>Vertebrata</taxon>
        <taxon>Euteleostomi</taxon>
        <taxon>Actinopterygii</taxon>
        <taxon>Neopterygii</taxon>
        <taxon>Teleostei</taxon>
        <taxon>Neoteleostei</taxon>
        <taxon>Acanthomorphata</taxon>
        <taxon>Eupercaria</taxon>
        <taxon>Perciformes</taxon>
        <taxon>Notothenioidei</taxon>
        <taxon>Eleginopidae</taxon>
        <taxon>Eleginops</taxon>
    </lineage>
</organism>
<evidence type="ECO:0000313" key="5">
    <source>
        <dbReference type="Proteomes" id="UP001346869"/>
    </source>
</evidence>
<feature type="compositionally biased region" description="Basic and acidic residues" evidence="1">
    <location>
        <begin position="164"/>
        <end position="173"/>
    </location>
</feature>
<accession>A0AAN8AJZ4</accession>
<dbReference type="Gene3D" id="2.60.40.10">
    <property type="entry name" value="Immunoglobulins"/>
    <property type="match status" value="1"/>
</dbReference>
<evidence type="ECO:0000313" key="4">
    <source>
        <dbReference type="EMBL" id="KAK5865421.1"/>
    </source>
</evidence>
<reference evidence="4 5" key="2">
    <citation type="journal article" date="2023" name="Mol. Biol. Evol.">
        <title>Genomics of Secondarily Temperate Adaptation in the Only Non-Antarctic Icefish.</title>
        <authorList>
            <person name="Rivera-Colon A.G."/>
            <person name="Rayamajhi N."/>
            <person name="Minhas B.F."/>
            <person name="Madrigal G."/>
            <person name="Bilyk K.T."/>
            <person name="Yoon V."/>
            <person name="Hune M."/>
            <person name="Gregory S."/>
            <person name="Cheng C.H.C."/>
            <person name="Catchen J.M."/>
        </authorList>
    </citation>
    <scope>NUCLEOTIDE SEQUENCE [LARGE SCALE GENOMIC DNA]</scope>
    <source>
        <strain evidence="4">JMC-PN-2008</strain>
    </source>
</reference>
<dbReference type="SMART" id="SM00409">
    <property type="entry name" value="IG"/>
    <property type="match status" value="1"/>
</dbReference>
<comment type="caution">
    <text evidence="4">The sequence shown here is derived from an EMBL/GenBank/DDBJ whole genome shotgun (WGS) entry which is preliminary data.</text>
</comment>
<feature type="domain" description="Immunoglobulin" evidence="3">
    <location>
        <begin position="9"/>
        <end position="88"/>
    </location>
</feature>
<evidence type="ECO:0000259" key="3">
    <source>
        <dbReference type="SMART" id="SM00409"/>
    </source>
</evidence>
<name>A0AAN8AJZ4_ELEMC</name>
<sequence length="191" mass="20771">MGAPLPATTQRIQAVEGQDATVRCRFNRPDSFIARVVETSVNITDLTRGILSVTIFSVTRSDSGIYTAFAVDEFTGDEFTCSAELIVEPKDPQTGTKRNPSSPSAPPPEGDPDAAENRNDVWKIVLPCVLILAVIAVAVIVILVKRGVMNRICKKGGEPVENGDELKERRRSGTPEPQWGVKISRVLQKKA</sequence>
<dbReference type="InterPro" id="IPR036179">
    <property type="entry name" value="Ig-like_dom_sf"/>
</dbReference>
<dbReference type="EMBL" id="JAUZQC010000009">
    <property type="protein sequence ID" value="KAK5865421.1"/>
    <property type="molecule type" value="Genomic_DNA"/>
</dbReference>
<feature type="region of interest" description="Disordered" evidence="1">
    <location>
        <begin position="154"/>
        <end position="191"/>
    </location>
</feature>
<dbReference type="Proteomes" id="UP001346869">
    <property type="component" value="Unassembled WGS sequence"/>
</dbReference>
<dbReference type="SUPFAM" id="SSF48726">
    <property type="entry name" value="Immunoglobulin"/>
    <property type="match status" value="1"/>
</dbReference>
<protein>
    <recommendedName>
        <fullName evidence="3">Immunoglobulin domain-containing protein</fullName>
    </recommendedName>
</protein>
<feature type="transmembrane region" description="Helical" evidence="2">
    <location>
        <begin position="124"/>
        <end position="144"/>
    </location>
</feature>
<keyword evidence="2" id="KW-1133">Transmembrane helix</keyword>
<evidence type="ECO:0000256" key="1">
    <source>
        <dbReference type="SAM" id="MobiDB-lite"/>
    </source>
</evidence>
<feature type="region of interest" description="Disordered" evidence="1">
    <location>
        <begin position="87"/>
        <end position="115"/>
    </location>
</feature>
<dbReference type="InterPro" id="IPR003599">
    <property type="entry name" value="Ig_sub"/>
</dbReference>
<keyword evidence="5" id="KW-1185">Reference proteome</keyword>
<keyword evidence="2" id="KW-0472">Membrane</keyword>
<dbReference type="InterPro" id="IPR013783">
    <property type="entry name" value="Ig-like_fold"/>
</dbReference>
<keyword evidence="2" id="KW-0812">Transmembrane</keyword>
<evidence type="ECO:0000256" key="2">
    <source>
        <dbReference type="SAM" id="Phobius"/>
    </source>
</evidence>